<dbReference type="AlphaFoldDB" id="A0A6F8Y855"/>
<feature type="compositionally biased region" description="Basic residues" evidence="1">
    <location>
        <begin position="147"/>
        <end position="162"/>
    </location>
</feature>
<evidence type="ECO:0000313" key="3">
    <source>
        <dbReference type="Proteomes" id="UP000502508"/>
    </source>
</evidence>
<reference evidence="2 3" key="2">
    <citation type="submission" date="2020-03" db="EMBL/GenBank/DDBJ databases">
        <authorList>
            <person name="Ichikawa N."/>
            <person name="Kimura A."/>
            <person name="Kitahashi Y."/>
            <person name="Uohara A."/>
        </authorList>
    </citation>
    <scope>NUCLEOTIDE SEQUENCE [LARGE SCALE GENOMIC DNA]</scope>
    <source>
        <strain evidence="2 3">NBRC 107702</strain>
    </source>
</reference>
<dbReference type="PANTHER" id="PTHR10668:SF103">
    <property type="entry name" value="PYRIDINE NUCLEOTIDE-DISULFIDE OXIDOREDUCTASE DOMAIN-CONTAINING PROTEIN 2"/>
    <property type="match status" value="1"/>
</dbReference>
<dbReference type="PRINTS" id="PR00419">
    <property type="entry name" value="ADXRDTASE"/>
</dbReference>
<gene>
    <name evidence="2" type="ORF">Pflav_086570</name>
</gene>
<keyword evidence="3" id="KW-1185">Reference proteome</keyword>
<feature type="compositionally biased region" description="Polar residues" evidence="1">
    <location>
        <begin position="172"/>
        <end position="182"/>
    </location>
</feature>
<protein>
    <recommendedName>
        <fullName evidence="4">FAD dependent oxidoreductase domain-containing protein</fullName>
    </recommendedName>
</protein>
<evidence type="ECO:0000256" key="1">
    <source>
        <dbReference type="SAM" id="MobiDB-lite"/>
    </source>
</evidence>
<dbReference type="EMBL" id="AP022870">
    <property type="protein sequence ID" value="BCB82247.1"/>
    <property type="molecule type" value="Genomic_DNA"/>
</dbReference>
<dbReference type="KEGG" id="pfla:Pflav_086570"/>
<organism evidence="2 3">
    <name type="scientific">Phytohabitans flavus</name>
    <dbReference type="NCBI Taxonomy" id="1076124"/>
    <lineage>
        <taxon>Bacteria</taxon>
        <taxon>Bacillati</taxon>
        <taxon>Actinomycetota</taxon>
        <taxon>Actinomycetes</taxon>
        <taxon>Micromonosporales</taxon>
        <taxon>Micromonosporaceae</taxon>
    </lineage>
</organism>
<accession>A0A6F8Y855</accession>
<evidence type="ECO:0008006" key="4">
    <source>
        <dbReference type="Google" id="ProtNLM"/>
    </source>
</evidence>
<feature type="region of interest" description="Disordered" evidence="1">
    <location>
        <begin position="137"/>
        <end position="227"/>
    </location>
</feature>
<dbReference type="SUPFAM" id="SSF51905">
    <property type="entry name" value="FAD/NAD(P)-binding domain"/>
    <property type="match status" value="1"/>
</dbReference>
<evidence type="ECO:0000313" key="2">
    <source>
        <dbReference type="EMBL" id="BCB82247.1"/>
    </source>
</evidence>
<reference evidence="2 3" key="1">
    <citation type="submission" date="2020-03" db="EMBL/GenBank/DDBJ databases">
        <title>Whole genome shotgun sequence of Phytohabitans flavus NBRC 107702.</title>
        <authorList>
            <person name="Komaki H."/>
            <person name="Tamura T."/>
        </authorList>
    </citation>
    <scope>NUCLEOTIDE SEQUENCE [LARGE SCALE GENOMIC DNA]</scope>
    <source>
        <strain evidence="2 3">NBRC 107702</strain>
    </source>
</reference>
<dbReference type="Gene3D" id="3.50.50.60">
    <property type="entry name" value="FAD/NAD(P)-binding domain"/>
    <property type="match status" value="1"/>
</dbReference>
<dbReference type="Pfam" id="PF13450">
    <property type="entry name" value="NAD_binding_8"/>
    <property type="match status" value="1"/>
</dbReference>
<dbReference type="Proteomes" id="UP000502508">
    <property type="component" value="Chromosome"/>
</dbReference>
<dbReference type="InterPro" id="IPR036188">
    <property type="entry name" value="FAD/NAD-bd_sf"/>
</dbReference>
<sequence>MPERADVVIVGAGHNGLVSAVLLARAGLDVVVLEAADVLGGAARTEHPFPRVPGLGQSTGSYLLGLMPPELLKTLDVDIPVLRRDPHYFLPTRGDAYLLFGSDREATRAQMMRFFSPEDVGADDAMQAEIGALRDDLAPRGWPSHCPSRRPRSATSGRRSRRLSSTWYAVRSPTTWPASTSGRSCSSPCTWSPTASPASTPARTTPAPATTSWCTTCAGSPARTAPG</sequence>
<feature type="compositionally biased region" description="Low complexity" evidence="1">
    <location>
        <begin position="183"/>
        <end position="213"/>
    </location>
</feature>
<name>A0A6F8Y855_9ACTN</name>
<dbReference type="PANTHER" id="PTHR10668">
    <property type="entry name" value="PHYTOENE DEHYDROGENASE"/>
    <property type="match status" value="1"/>
</dbReference>
<proteinExistence type="predicted"/>